<evidence type="ECO:0000313" key="1">
    <source>
        <dbReference type="EMBL" id="AES70072.1"/>
    </source>
</evidence>
<keyword evidence="3" id="KW-1185">Reference proteome</keyword>
<evidence type="ECO:0000313" key="2">
    <source>
        <dbReference type="EnsemblPlants" id="AES70072"/>
    </source>
</evidence>
<dbReference type="PaxDb" id="3880-AES70072"/>
<evidence type="ECO:0000313" key="3">
    <source>
        <dbReference type="Proteomes" id="UP000002051"/>
    </source>
</evidence>
<sequence length="129" mass="14321">MLDCLARKRRYACFYRKELLVLGSISCSRLLEYLDGRSDQLKVLSILFCGYARFGVLFFGCSCHGNRGLTHPYKTGLYGEECLLVINSSQESYLSDVGLNPTRVLAANSSGVRQGYACSLLHVYSGITT</sequence>
<dbReference type="EMBL" id="CM001219">
    <property type="protein sequence ID" value="AES70072.1"/>
    <property type="molecule type" value="Genomic_DNA"/>
</dbReference>
<dbReference type="Proteomes" id="UP000002051">
    <property type="component" value="Chromosome 3"/>
</dbReference>
<dbReference type="HOGENOM" id="CLU_1951981_0_0_1"/>
<dbReference type="EnsemblPlants" id="AES70072">
    <property type="protein sequence ID" value="AES70072"/>
    <property type="gene ID" value="MTR_3g047410"/>
</dbReference>
<reference evidence="1 3" key="1">
    <citation type="journal article" date="2011" name="Nature">
        <title>The Medicago genome provides insight into the evolution of rhizobial symbioses.</title>
        <authorList>
            <person name="Young N.D."/>
            <person name="Debelle F."/>
            <person name="Oldroyd G.E."/>
            <person name="Geurts R."/>
            <person name="Cannon S.B."/>
            <person name="Udvardi M.K."/>
            <person name="Benedito V.A."/>
            <person name="Mayer K.F."/>
            <person name="Gouzy J."/>
            <person name="Schoof H."/>
            <person name="Van de Peer Y."/>
            <person name="Proost S."/>
            <person name="Cook D.R."/>
            <person name="Meyers B.C."/>
            <person name="Spannagl M."/>
            <person name="Cheung F."/>
            <person name="De Mita S."/>
            <person name="Krishnakumar V."/>
            <person name="Gundlach H."/>
            <person name="Zhou S."/>
            <person name="Mudge J."/>
            <person name="Bharti A.K."/>
            <person name="Murray J.D."/>
            <person name="Naoumkina M.A."/>
            <person name="Rosen B."/>
            <person name="Silverstein K.A."/>
            <person name="Tang H."/>
            <person name="Rombauts S."/>
            <person name="Zhao P.X."/>
            <person name="Zhou P."/>
            <person name="Barbe V."/>
            <person name="Bardou P."/>
            <person name="Bechner M."/>
            <person name="Bellec A."/>
            <person name="Berger A."/>
            <person name="Berges H."/>
            <person name="Bidwell S."/>
            <person name="Bisseling T."/>
            <person name="Choisne N."/>
            <person name="Couloux A."/>
            <person name="Denny R."/>
            <person name="Deshpande S."/>
            <person name="Dai X."/>
            <person name="Doyle J.J."/>
            <person name="Dudez A.M."/>
            <person name="Farmer A.D."/>
            <person name="Fouteau S."/>
            <person name="Franken C."/>
            <person name="Gibelin C."/>
            <person name="Gish J."/>
            <person name="Goldstein S."/>
            <person name="Gonzalez A.J."/>
            <person name="Green P.J."/>
            <person name="Hallab A."/>
            <person name="Hartog M."/>
            <person name="Hua A."/>
            <person name="Humphray S.J."/>
            <person name="Jeong D.H."/>
            <person name="Jing Y."/>
            <person name="Jocker A."/>
            <person name="Kenton S.M."/>
            <person name="Kim D.J."/>
            <person name="Klee K."/>
            <person name="Lai H."/>
            <person name="Lang C."/>
            <person name="Lin S."/>
            <person name="Macmil S.L."/>
            <person name="Magdelenat G."/>
            <person name="Matthews L."/>
            <person name="McCorrison J."/>
            <person name="Monaghan E.L."/>
            <person name="Mun J.H."/>
            <person name="Najar F.Z."/>
            <person name="Nicholson C."/>
            <person name="Noirot C."/>
            <person name="O'Bleness M."/>
            <person name="Paule C.R."/>
            <person name="Poulain J."/>
            <person name="Prion F."/>
            <person name="Qin B."/>
            <person name="Qu C."/>
            <person name="Retzel E.F."/>
            <person name="Riddle C."/>
            <person name="Sallet E."/>
            <person name="Samain S."/>
            <person name="Samson N."/>
            <person name="Sanders I."/>
            <person name="Saurat O."/>
            <person name="Scarpelli C."/>
            <person name="Schiex T."/>
            <person name="Segurens B."/>
            <person name="Severin A.J."/>
            <person name="Sherrier D.J."/>
            <person name="Shi R."/>
            <person name="Sims S."/>
            <person name="Singer S.R."/>
            <person name="Sinharoy S."/>
            <person name="Sterck L."/>
            <person name="Viollet A."/>
            <person name="Wang B.B."/>
            <person name="Wang K."/>
            <person name="Wang M."/>
            <person name="Wang X."/>
            <person name="Warfsmann J."/>
            <person name="Weissenbach J."/>
            <person name="White D.D."/>
            <person name="White J.D."/>
            <person name="Wiley G.B."/>
            <person name="Wincker P."/>
            <person name="Xing Y."/>
            <person name="Yang L."/>
            <person name="Yao Z."/>
            <person name="Ying F."/>
            <person name="Zhai J."/>
            <person name="Zhou L."/>
            <person name="Zuber A."/>
            <person name="Denarie J."/>
            <person name="Dixon R.A."/>
            <person name="May G.D."/>
            <person name="Schwartz D.C."/>
            <person name="Rogers J."/>
            <person name="Quetier F."/>
            <person name="Town C.D."/>
            <person name="Roe B.A."/>
        </authorList>
    </citation>
    <scope>NUCLEOTIDE SEQUENCE [LARGE SCALE GENOMIC DNA]</scope>
    <source>
        <strain evidence="1">A17</strain>
        <strain evidence="2 3">cv. Jemalong A17</strain>
    </source>
</reference>
<reference evidence="2" key="3">
    <citation type="submission" date="2015-04" db="UniProtKB">
        <authorList>
            <consortium name="EnsemblPlants"/>
        </authorList>
    </citation>
    <scope>IDENTIFICATION</scope>
    <source>
        <strain evidence="2">cv. Jemalong A17</strain>
    </source>
</reference>
<accession>G7IXI6</accession>
<gene>
    <name evidence="1" type="ordered locus">MTR_3g047410</name>
</gene>
<protein>
    <submittedName>
        <fullName evidence="1 2">Uncharacterized protein</fullName>
    </submittedName>
</protein>
<proteinExistence type="predicted"/>
<reference evidence="1 3" key="2">
    <citation type="journal article" date="2014" name="BMC Genomics">
        <title>An improved genome release (version Mt4.0) for the model legume Medicago truncatula.</title>
        <authorList>
            <person name="Tang H."/>
            <person name="Krishnakumar V."/>
            <person name="Bidwell S."/>
            <person name="Rosen B."/>
            <person name="Chan A."/>
            <person name="Zhou S."/>
            <person name="Gentzbittel L."/>
            <person name="Childs K.L."/>
            <person name="Yandell M."/>
            <person name="Gundlach H."/>
            <person name="Mayer K.F."/>
            <person name="Schwartz D.C."/>
            <person name="Town C.D."/>
        </authorList>
    </citation>
    <scope>GENOME REANNOTATION</scope>
    <source>
        <strain evidence="2 3">cv. Jemalong A17</strain>
    </source>
</reference>
<name>G7IXI6_MEDTR</name>
<organism evidence="1 3">
    <name type="scientific">Medicago truncatula</name>
    <name type="common">Barrel medic</name>
    <name type="synonym">Medicago tribuloides</name>
    <dbReference type="NCBI Taxonomy" id="3880"/>
    <lineage>
        <taxon>Eukaryota</taxon>
        <taxon>Viridiplantae</taxon>
        <taxon>Streptophyta</taxon>
        <taxon>Embryophyta</taxon>
        <taxon>Tracheophyta</taxon>
        <taxon>Spermatophyta</taxon>
        <taxon>Magnoliopsida</taxon>
        <taxon>eudicotyledons</taxon>
        <taxon>Gunneridae</taxon>
        <taxon>Pentapetalae</taxon>
        <taxon>rosids</taxon>
        <taxon>fabids</taxon>
        <taxon>Fabales</taxon>
        <taxon>Fabaceae</taxon>
        <taxon>Papilionoideae</taxon>
        <taxon>50 kb inversion clade</taxon>
        <taxon>NPAAA clade</taxon>
        <taxon>Hologalegina</taxon>
        <taxon>IRL clade</taxon>
        <taxon>Trifolieae</taxon>
        <taxon>Medicago</taxon>
    </lineage>
</organism>
<dbReference type="AlphaFoldDB" id="G7IXI6"/>